<dbReference type="SUPFAM" id="SSF53335">
    <property type="entry name" value="S-adenosyl-L-methionine-dependent methyltransferases"/>
    <property type="match status" value="1"/>
</dbReference>
<accession>A0AAX2CC96</accession>
<dbReference type="InterPro" id="IPR029063">
    <property type="entry name" value="SAM-dependent_MTases_sf"/>
</dbReference>
<dbReference type="CDD" id="cd02440">
    <property type="entry name" value="AdoMet_MTases"/>
    <property type="match status" value="1"/>
</dbReference>
<evidence type="ECO:0000256" key="4">
    <source>
        <dbReference type="ARBA" id="ARBA00022691"/>
    </source>
</evidence>
<dbReference type="InterPro" id="IPR003333">
    <property type="entry name" value="CMAS"/>
</dbReference>
<dbReference type="InterPro" id="IPR057206">
    <property type="entry name" value="DUF7884"/>
</dbReference>
<dbReference type="Proteomes" id="UP000242164">
    <property type="component" value="Unassembled WGS sequence"/>
</dbReference>
<evidence type="ECO:0000313" key="9">
    <source>
        <dbReference type="Proteomes" id="UP000242164"/>
    </source>
</evidence>
<keyword evidence="3 8" id="KW-0808">Transferase</keyword>
<dbReference type="Gene3D" id="3.40.50.150">
    <property type="entry name" value="Vaccinia Virus protein VP39"/>
    <property type="match status" value="1"/>
</dbReference>
<proteinExistence type="inferred from homology"/>
<sequence>MVEEMFYRKILENLFSDPIEVTLWDGKTVQYGEGEPLFQITFHKPLSKKELANDPSIAFGEAYMNGDIELKGDLEKAIESIYKSQESFLGNSKLQYFTSKWNFSKKKNKEDITHHYDIGNDFYKLWLDDTMTYSCAYFQHPDDPLTTAQHNKVNHILKKLNLRKGDTLLDIGCGWGELITAAAKQYGVKAMGVTLSEEQYAKTTEKIKQEGLTDLVEVALLDYRDITNRKFDKIVSVGMIEHVGKDRITEYFHTVNRLLADGGVSVLHCITSPTDGATNGWIEKYIFPGGYVPAVSELITNITNQKMFLVDVESLRRHYGKTLEHWAKNFENALDEIRKTKDERFIRMWRLYLNACAASFYTGNIDLHQFVFTKGINDDIPWTRAYMYDTKQ</sequence>
<dbReference type="AlphaFoldDB" id="A0AAX2CC96"/>
<feature type="domain" description="DUF7884" evidence="7">
    <location>
        <begin position="6"/>
        <end position="93"/>
    </location>
</feature>
<dbReference type="GO" id="GO:0008825">
    <property type="term" value="F:cyclopropane-fatty-acyl-phospholipid synthase activity"/>
    <property type="evidence" value="ECO:0007669"/>
    <property type="project" value="UniProtKB-EC"/>
</dbReference>
<dbReference type="PIRSF" id="PIRSF003085">
    <property type="entry name" value="CMAS"/>
    <property type="match status" value="1"/>
</dbReference>
<evidence type="ECO:0000313" key="8">
    <source>
        <dbReference type="EMBL" id="SCL83321.1"/>
    </source>
</evidence>
<dbReference type="PANTHER" id="PTHR43667:SF1">
    <property type="entry name" value="CYCLOPROPANE-FATTY-ACYL-PHOSPHOLIPID SYNTHASE"/>
    <property type="match status" value="1"/>
</dbReference>
<evidence type="ECO:0000256" key="6">
    <source>
        <dbReference type="PIRSR" id="PIRSR003085-1"/>
    </source>
</evidence>
<dbReference type="PANTHER" id="PTHR43667">
    <property type="entry name" value="CYCLOPROPANE-FATTY-ACYL-PHOSPHOLIPID SYNTHASE"/>
    <property type="match status" value="1"/>
</dbReference>
<organism evidence="8 9">
    <name type="scientific">Bacillus cytotoxicus</name>
    <dbReference type="NCBI Taxonomy" id="580165"/>
    <lineage>
        <taxon>Bacteria</taxon>
        <taxon>Bacillati</taxon>
        <taxon>Bacillota</taxon>
        <taxon>Bacilli</taxon>
        <taxon>Bacillales</taxon>
        <taxon>Bacillaceae</taxon>
        <taxon>Bacillus</taxon>
        <taxon>Bacillus cereus group</taxon>
    </lineage>
</organism>
<evidence type="ECO:0000256" key="5">
    <source>
        <dbReference type="ARBA" id="ARBA00023098"/>
    </source>
</evidence>
<reference evidence="8 9" key="1">
    <citation type="submission" date="2016-08" db="EMBL/GenBank/DDBJ databases">
        <authorList>
            <person name="Loux V."/>
            <person name="Rue O."/>
        </authorList>
    </citation>
    <scope>NUCLEOTIDE SEQUENCE [LARGE SCALE GENOMIC DNA]</scope>
    <source>
        <strain evidence="8 9">AFSSA_08CEB44bac</strain>
    </source>
</reference>
<comment type="caution">
    <text evidence="8">The sequence shown here is derived from an EMBL/GenBank/DDBJ whole genome shotgun (WGS) entry which is preliminary data.</text>
</comment>
<gene>
    <name evidence="8" type="ORF">BCB44BAC_00358</name>
</gene>
<protein>
    <submittedName>
        <fullName evidence="8">Cyclopropane-fatty-acyl-phospholipid synthase</fullName>
        <ecNumber evidence="8">2.1.1.79</ecNumber>
    </submittedName>
</protein>
<feature type="active site" evidence="6">
    <location>
        <position position="356"/>
    </location>
</feature>
<evidence type="ECO:0000256" key="1">
    <source>
        <dbReference type="ARBA" id="ARBA00010815"/>
    </source>
</evidence>
<evidence type="ECO:0000256" key="2">
    <source>
        <dbReference type="ARBA" id="ARBA00022603"/>
    </source>
</evidence>
<name>A0AAX2CC96_9BACI</name>
<dbReference type="Pfam" id="PF02353">
    <property type="entry name" value="CMAS"/>
    <property type="match status" value="1"/>
</dbReference>
<keyword evidence="2 8" id="KW-0489">Methyltransferase</keyword>
<comment type="similarity">
    <text evidence="1">Belongs to the CFA/CMAS family.</text>
</comment>
<dbReference type="GO" id="GO:0032259">
    <property type="term" value="P:methylation"/>
    <property type="evidence" value="ECO:0007669"/>
    <property type="project" value="UniProtKB-KW"/>
</dbReference>
<evidence type="ECO:0000259" key="7">
    <source>
        <dbReference type="Pfam" id="PF25371"/>
    </source>
</evidence>
<keyword evidence="5" id="KW-0443">Lipid metabolism</keyword>
<dbReference type="EMBL" id="FMIK01000012">
    <property type="protein sequence ID" value="SCL83321.1"/>
    <property type="molecule type" value="Genomic_DNA"/>
</dbReference>
<dbReference type="EC" id="2.1.1.79" evidence="8"/>
<evidence type="ECO:0000256" key="3">
    <source>
        <dbReference type="ARBA" id="ARBA00022679"/>
    </source>
</evidence>
<dbReference type="RefSeq" id="WP_087097589.1">
    <property type="nucleotide sequence ID" value="NZ_CP066179.1"/>
</dbReference>
<dbReference type="Pfam" id="PF25371">
    <property type="entry name" value="DUF7884"/>
    <property type="match status" value="1"/>
</dbReference>
<dbReference type="GO" id="GO:0008610">
    <property type="term" value="P:lipid biosynthetic process"/>
    <property type="evidence" value="ECO:0007669"/>
    <property type="project" value="InterPro"/>
</dbReference>
<dbReference type="InterPro" id="IPR050723">
    <property type="entry name" value="CFA/CMAS"/>
</dbReference>
<keyword evidence="4" id="KW-0949">S-adenosyl-L-methionine</keyword>